<evidence type="ECO:0000313" key="12">
    <source>
        <dbReference type="Proteomes" id="UP000078046"/>
    </source>
</evidence>
<dbReference type="InterPro" id="IPR015720">
    <property type="entry name" value="Emp24-like"/>
</dbReference>
<gene>
    <name evidence="11" type="ORF">A3Q56_03817</name>
</gene>
<protein>
    <submittedName>
        <fullName evidence="11">Endoplasmic reticulum vesicle protein 25</fullName>
    </submittedName>
</protein>
<feature type="signal peptide" evidence="9">
    <location>
        <begin position="1"/>
        <end position="19"/>
    </location>
</feature>
<evidence type="ECO:0000256" key="1">
    <source>
        <dbReference type="ARBA" id="ARBA00004479"/>
    </source>
</evidence>
<proteinExistence type="inferred from homology"/>
<dbReference type="PROSITE" id="PS50866">
    <property type="entry name" value="GOLD"/>
    <property type="match status" value="1"/>
</dbReference>
<keyword evidence="12" id="KW-1185">Reference proteome</keyword>
<organism evidence="11 12">
    <name type="scientific">Intoshia linei</name>
    <dbReference type="NCBI Taxonomy" id="1819745"/>
    <lineage>
        <taxon>Eukaryota</taxon>
        <taxon>Metazoa</taxon>
        <taxon>Spiralia</taxon>
        <taxon>Lophotrochozoa</taxon>
        <taxon>Mesozoa</taxon>
        <taxon>Orthonectida</taxon>
        <taxon>Rhopaluridae</taxon>
        <taxon>Intoshia</taxon>
    </lineage>
</organism>
<evidence type="ECO:0000313" key="11">
    <source>
        <dbReference type="EMBL" id="OAF68473.1"/>
    </source>
</evidence>
<feature type="chain" id="PRO_5008056881" evidence="9">
    <location>
        <begin position="20"/>
        <end position="202"/>
    </location>
</feature>
<comment type="similarity">
    <text evidence="2 7">Belongs to the EMP24/GP25L family.</text>
</comment>
<evidence type="ECO:0000256" key="8">
    <source>
        <dbReference type="SAM" id="Phobius"/>
    </source>
</evidence>
<feature type="domain" description="GOLD" evidence="10">
    <location>
        <begin position="29"/>
        <end position="111"/>
    </location>
</feature>
<evidence type="ECO:0000256" key="4">
    <source>
        <dbReference type="ARBA" id="ARBA00022729"/>
    </source>
</evidence>
<comment type="subcellular location">
    <subcellularLocation>
        <location evidence="1 7">Membrane</location>
        <topology evidence="1 7">Single-pass type I membrane protein</topology>
    </subcellularLocation>
</comment>
<evidence type="ECO:0000259" key="10">
    <source>
        <dbReference type="PROSITE" id="PS50866"/>
    </source>
</evidence>
<keyword evidence="6 8" id="KW-0472">Membrane</keyword>
<keyword evidence="4 9" id="KW-0732">Signal</keyword>
<evidence type="ECO:0000256" key="6">
    <source>
        <dbReference type="ARBA" id="ARBA00023136"/>
    </source>
</evidence>
<evidence type="ECO:0000256" key="2">
    <source>
        <dbReference type="ARBA" id="ARBA00007104"/>
    </source>
</evidence>
<dbReference type="Proteomes" id="UP000078046">
    <property type="component" value="Unassembled WGS sequence"/>
</dbReference>
<comment type="caution">
    <text evidence="11">The sequence shown here is derived from an EMBL/GenBank/DDBJ whole genome shotgun (WGS) entry which is preliminary data.</text>
</comment>
<dbReference type="Pfam" id="PF01105">
    <property type="entry name" value="EMP24_GP25L"/>
    <property type="match status" value="1"/>
</dbReference>
<keyword evidence="5 8" id="KW-1133">Transmembrane helix</keyword>
<keyword evidence="3 7" id="KW-0812">Transmembrane</keyword>
<sequence length="202" mass="23470">MNVYIPILILNLLYLKIFCIKFDIESGKERCIGDEVNKDILVKGQYKVSSQPGGQLHVSIYDSKHSTLYSQKNKDNGEFSFSTDDFDIFKVCFKSFSGTLQKRTVFLDIKFGSEAKDYKEMAELEKLKPLDVKLKMVQDLSKEIVKNFDELAVQERKMNQTNESTHSRILYLSIFSIVCVIGLAVWQAMYLKKYFRTRKLID</sequence>
<dbReference type="AlphaFoldDB" id="A0A177B4C8"/>
<dbReference type="OrthoDB" id="759142at2759"/>
<dbReference type="SMART" id="SM01190">
    <property type="entry name" value="EMP24_GP25L"/>
    <property type="match status" value="1"/>
</dbReference>
<name>A0A177B4C8_9BILA</name>
<evidence type="ECO:0000256" key="5">
    <source>
        <dbReference type="ARBA" id="ARBA00022989"/>
    </source>
</evidence>
<dbReference type="PANTHER" id="PTHR22811">
    <property type="entry name" value="TRANSMEMBRANE EMP24 DOMAIN-CONTAINING PROTEIN"/>
    <property type="match status" value="1"/>
</dbReference>
<evidence type="ECO:0000256" key="7">
    <source>
        <dbReference type="RuleBase" id="RU003827"/>
    </source>
</evidence>
<accession>A0A177B4C8</accession>
<dbReference type="GO" id="GO:0016020">
    <property type="term" value="C:membrane"/>
    <property type="evidence" value="ECO:0007669"/>
    <property type="project" value="UniProtKB-SubCell"/>
</dbReference>
<feature type="transmembrane region" description="Helical" evidence="8">
    <location>
        <begin position="169"/>
        <end position="191"/>
    </location>
</feature>
<dbReference type="EMBL" id="LWCA01000441">
    <property type="protein sequence ID" value="OAF68473.1"/>
    <property type="molecule type" value="Genomic_DNA"/>
</dbReference>
<dbReference type="InterPro" id="IPR009038">
    <property type="entry name" value="GOLD_dom"/>
</dbReference>
<reference evidence="11 12" key="1">
    <citation type="submission" date="2016-04" db="EMBL/GenBank/DDBJ databases">
        <title>The genome of Intoshia linei affirms orthonectids as highly simplified spiralians.</title>
        <authorList>
            <person name="Mikhailov K.V."/>
            <person name="Slusarev G.S."/>
            <person name="Nikitin M.A."/>
            <person name="Logacheva M.D."/>
            <person name="Penin A."/>
            <person name="Aleoshin V."/>
            <person name="Panchin Y.V."/>
        </authorList>
    </citation>
    <scope>NUCLEOTIDE SEQUENCE [LARGE SCALE GENOMIC DNA]</scope>
    <source>
        <strain evidence="11">Intl2013</strain>
        <tissue evidence="11">Whole animal</tissue>
    </source>
</reference>
<evidence type="ECO:0000256" key="3">
    <source>
        <dbReference type="ARBA" id="ARBA00022692"/>
    </source>
</evidence>
<evidence type="ECO:0000256" key="9">
    <source>
        <dbReference type="SAM" id="SignalP"/>
    </source>
</evidence>